<proteinExistence type="predicted"/>
<dbReference type="EMBL" id="KV722372">
    <property type="protein sequence ID" value="OCH92271.1"/>
    <property type="molecule type" value="Genomic_DNA"/>
</dbReference>
<sequence length="785" mass="89047">METLPIQISPVAVRLQSKELHIRPLTGQEKAPALPERAQTTILIATRVQTQHNESPVMPSSTMFRLPRFTTPSYRTTLTHPDNMIVRIIRISGVQRDAFNVFGWEMRFPNAGLFVDCTNQTARVVTATSGGTWSLTLRTSQPWALHDVTDPPDLYAPTFHWQTDQPHSLAFETVTSTHSASSKQTACPDSLPATVHLSINQPPVPDVPLAERSNALVSGTLRAYAHLFKIVTPIDVGHFEHYLLRHPNPEFVRSICRSLREGFWPWACTRQEGFPDTWDESLSGSRDQGRAHFIREERDTEIASGRFSKAFPELLPGMFCMPVYAVPKSEEGKFRLITDQSHGPFAVNQMISDEAVIDTIALDGLPVLFHALREYRRTHPDERLVLWKSDVSKAYRRLPMSPYWQLKQVVKIDSAYHVDRCNNFGSRASMAIWLLFWSLVMWIAVEVKGIDHLNYVDDAYGFEVEEERLFYVPYGVSLPAKQMRLLHLWDELGVPHEHKKQLHGSSLPVLGINVDPNAMTATLTPEHMEELLAKLSSFCDRADWEEGRTLLQCQKLIGFVNWTLQVFPLLTPALCNLNAQIAGKDKPNERIILDARVLEDLTWMLQRVRNIKDHRFGFDEWGPADLPYADNTCQIVFVDACLSGIGIYFPWLHVGYLCDVPASRNERPISYWEAMAVCSAVHLAATLLGKQQRGVRRRLGIFCDNTNAVNLFKSFRAQPEYNAILKSSVDVMIAHDIEVRVAHIPGKENVVADWLSRTNFAVAQCLDPELRAFSFPLPQDALEDL</sequence>
<dbReference type="InterPro" id="IPR043502">
    <property type="entry name" value="DNA/RNA_pol_sf"/>
</dbReference>
<evidence type="ECO:0000313" key="1">
    <source>
        <dbReference type="EMBL" id="OCH92271.1"/>
    </source>
</evidence>
<dbReference type="InterPro" id="IPR052055">
    <property type="entry name" value="Hepadnavirus_pol/RT"/>
</dbReference>
<dbReference type="SUPFAM" id="SSF56672">
    <property type="entry name" value="DNA/RNA polymerases"/>
    <property type="match status" value="1"/>
</dbReference>
<gene>
    <name evidence="1" type="ORF">OBBRIDRAFT_833607</name>
</gene>
<dbReference type="PANTHER" id="PTHR33050:SF7">
    <property type="entry name" value="RIBONUCLEASE H"/>
    <property type="match status" value="1"/>
</dbReference>
<organism evidence="1 2">
    <name type="scientific">Obba rivulosa</name>
    <dbReference type="NCBI Taxonomy" id="1052685"/>
    <lineage>
        <taxon>Eukaryota</taxon>
        <taxon>Fungi</taxon>
        <taxon>Dikarya</taxon>
        <taxon>Basidiomycota</taxon>
        <taxon>Agaricomycotina</taxon>
        <taxon>Agaricomycetes</taxon>
        <taxon>Polyporales</taxon>
        <taxon>Gelatoporiaceae</taxon>
        <taxon>Obba</taxon>
    </lineage>
</organism>
<dbReference type="AlphaFoldDB" id="A0A8E2AXC2"/>
<keyword evidence="2" id="KW-1185">Reference proteome</keyword>
<dbReference type="Proteomes" id="UP000250043">
    <property type="component" value="Unassembled WGS sequence"/>
</dbReference>
<name>A0A8E2AXC2_9APHY</name>
<protein>
    <submittedName>
        <fullName evidence="1">Uncharacterized protein</fullName>
    </submittedName>
</protein>
<reference evidence="1 2" key="1">
    <citation type="submission" date="2016-07" db="EMBL/GenBank/DDBJ databases">
        <title>Draft genome of the white-rot fungus Obba rivulosa 3A-2.</title>
        <authorList>
            <consortium name="DOE Joint Genome Institute"/>
            <person name="Miettinen O."/>
            <person name="Riley R."/>
            <person name="Acob R."/>
            <person name="Barry K."/>
            <person name="Cullen D."/>
            <person name="De Vries R."/>
            <person name="Hainaut M."/>
            <person name="Hatakka A."/>
            <person name="Henrissat B."/>
            <person name="Hilden K."/>
            <person name="Kuo R."/>
            <person name="Labutti K."/>
            <person name="Lipzen A."/>
            <person name="Makela M.R."/>
            <person name="Sandor L."/>
            <person name="Spatafora J.W."/>
            <person name="Grigoriev I.V."/>
            <person name="Hibbett D.S."/>
        </authorList>
    </citation>
    <scope>NUCLEOTIDE SEQUENCE [LARGE SCALE GENOMIC DNA]</scope>
    <source>
        <strain evidence="1 2">3A-2</strain>
    </source>
</reference>
<dbReference type="PANTHER" id="PTHR33050">
    <property type="entry name" value="REVERSE TRANSCRIPTASE DOMAIN-CONTAINING PROTEIN"/>
    <property type="match status" value="1"/>
</dbReference>
<accession>A0A8E2AXC2</accession>
<evidence type="ECO:0000313" key="2">
    <source>
        <dbReference type="Proteomes" id="UP000250043"/>
    </source>
</evidence>
<dbReference type="OrthoDB" id="3248529at2759"/>